<feature type="transmembrane region" description="Helical" evidence="6">
    <location>
        <begin position="120"/>
        <end position="139"/>
    </location>
</feature>
<evidence type="ECO:0000313" key="7">
    <source>
        <dbReference type="EMBL" id="AUP79427.1"/>
    </source>
</evidence>
<dbReference type="AlphaFoldDB" id="A0A2K9PS78"/>
<protein>
    <submittedName>
        <fullName evidence="7">Lysine transporter LysE</fullName>
    </submittedName>
</protein>
<evidence type="ECO:0000256" key="2">
    <source>
        <dbReference type="ARBA" id="ARBA00022475"/>
    </source>
</evidence>
<gene>
    <name evidence="7" type="ORF">C1H87_12195</name>
</gene>
<evidence type="ECO:0000256" key="6">
    <source>
        <dbReference type="SAM" id="Phobius"/>
    </source>
</evidence>
<reference evidence="7 8" key="1">
    <citation type="submission" date="2018-01" db="EMBL/GenBank/DDBJ databases">
        <title>Complete genome sequence of Flavivirga eckloniae ECD14 isolated from seaweed Ecklonia cava.</title>
        <authorList>
            <person name="Lee J.H."/>
            <person name="Baik K.S."/>
            <person name="Seong C.N."/>
        </authorList>
    </citation>
    <scope>NUCLEOTIDE SEQUENCE [LARGE SCALE GENOMIC DNA]</scope>
    <source>
        <strain evidence="7 8">ECD14</strain>
    </source>
</reference>
<keyword evidence="8" id="KW-1185">Reference proteome</keyword>
<dbReference type="Proteomes" id="UP000235826">
    <property type="component" value="Chromosome"/>
</dbReference>
<dbReference type="GO" id="GO:0005886">
    <property type="term" value="C:plasma membrane"/>
    <property type="evidence" value="ECO:0007669"/>
    <property type="project" value="UniProtKB-SubCell"/>
</dbReference>
<comment type="subcellular location">
    <subcellularLocation>
        <location evidence="1">Cell membrane</location>
        <topology evidence="1">Multi-pass membrane protein</topology>
    </subcellularLocation>
</comment>
<keyword evidence="2" id="KW-1003">Cell membrane</keyword>
<evidence type="ECO:0000313" key="8">
    <source>
        <dbReference type="Proteomes" id="UP000235826"/>
    </source>
</evidence>
<dbReference type="PANTHER" id="PTHR30086:SF20">
    <property type="entry name" value="ARGININE EXPORTER PROTEIN ARGO-RELATED"/>
    <property type="match status" value="1"/>
</dbReference>
<keyword evidence="4 6" id="KW-1133">Transmembrane helix</keyword>
<evidence type="ECO:0000256" key="3">
    <source>
        <dbReference type="ARBA" id="ARBA00022692"/>
    </source>
</evidence>
<dbReference type="KEGG" id="fek:C1H87_12195"/>
<feature type="transmembrane region" description="Helical" evidence="6">
    <location>
        <begin position="6"/>
        <end position="27"/>
    </location>
</feature>
<dbReference type="GO" id="GO:0015171">
    <property type="term" value="F:amino acid transmembrane transporter activity"/>
    <property type="evidence" value="ECO:0007669"/>
    <property type="project" value="TreeGrafter"/>
</dbReference>
<dbReference type="PANTHER" id="PTHR30086">
    <property type="entry name" value="ARGININE EXPORTER PROTEIN ARGO"/>
    <property type="match status" value="1"/>
</dbReference>
<organism evidence="7 8">
    <name type="scientific">Flavivirga eckloniae</name>
    <dbReference type="NCBI Taxonomy" id="1803846"/>
    <lineage>
        <taxon>Bacteria</taxon>
        <taxon>Pseudomonadati</taxon>
        <taxon>Bacteroidota</taxon>
        <taxon>Flavobacteriia</taxon>
        <taxon>Flavobacteriales</taxon>
        <taxon>Flavobacteriaceae</taxon>
        <taxon>Flavivirga</taxon>
    </lineage>
</organism>
<name>A0A2K9PS78_9FLAO</name>
<sequence>MFDDILTAIPFGVILAFTIGPVFFVLLETSATKGFRSALTFDLGVLFADVIFIVVAFYSTNNFRGKISSDPNFLIFGGMLLTIYGIISFIKTSKSFRAIVKEYHKVEIQKDYGKLFIKGFLLNFINIGVLIGWLGFMVLGDSLTKSENGDIVFVVTMVVSYFVTDLVKIVIAKRLKAKLTPRLIFKTKKVIAVVILGFGILLFVQGLFPEAYEKNKEKLEQINPIKEKLPE</sequence>
<evidence type="ECO:0000256" key="1">
    <source>
        <dbReference type="ARBA" id="ARBA00004651"/>
    </source>
</evidence>
<dbReference type="RefSeq" id="WP_102756082.1">
    <property type="nucleotide sequence ID" value="NZ_CP025791.1"/>
</dbReference>
<keyword evidence="3 6" id="KW-0812">Transmembrane</keyword>
<dbReference type="OrthoDB" id="679767at2"/>
<dbReference type="EMBL" id="CP025791">
    <property type="protein sequence ID" value="AUP79427.1"/>
    <property type="molecule type" value="Genomic_DNA"/>
</dbReference>
<dbReference type="InterPro" id="IPR001123">
    <property type="entry name" value="LeuE-type"/>
</dbReference>
<keyword evidence="5 6" id="KW-0472">Membrane</keyword>
<evidence type="ECO:0000256" key="5">
    <source>
        <dbReference type="ARBA" id="ARBA00023136"/>
    </source>
</evidence>
<feature type="transmembrane region" description="Helical" evidence="6">
    <location>
        <begin position="71"/>
        <end position="90"/>
    </location>
</feature>
<feature type="transmembrane region" description="Helical" evidence="6">
    <location>
        <begin position="151"/>
        <end position="170"/>
    </location>
</feature>
<dbReference type="Pfam" id="PF01810">
    <property type="entry name" value="LysE"/>
    <property type="match status" value="1"/>
</dbReference>
<evidence type="ECO:0000256" key="4">
    <source>
        <dbReference type="ARBA" id="ARBA00022989"/>
    </source>
</evidence>
<accession>A0A2K9PS78</accession>
<proteinExistence type="predicted"/>
<feature type="transmembrane region" description="Helical" evidence="6">
    <location>
        <begin position="190"/>
        <end position="208"/>
    </location>
</feature>
<feature type="transmembrane region" description="Helical" evidence="6">
    <location>
        <begin position="39"/>
        <end position="59"/>
    </location>
</feature>